<keyword evidence="3" id="KW-0413">Isomerase</keyword>
<dbReference type="InterPro" id="IPR024344">
    <property type="entry name" value="MDMPI_metal-binding"/>
</dbReference>
<dbReference type="PANTHER" id="PTHR40758:SF1">
    <property type="entry name" value="CONSERVED PROTEIN"/>
    <property type="match status" value="1"/>
</dbReference>
<proteinExistence type="predicted"/>
<evidence type="ECO:0000313" key="3">
    <source>
        <dbReference type="EMBL" id="TQF06141.1"/>
    </source>
</evidence>
<dbReference type="AlphaFoldDB" id="A0A540WAR8"/>
<dbReference type="Gene3D" id="1.20.120.450">
    <property type="entry name" value="dinb family like domain"/>
    <property type="match status" value="1"/>
</dbReference>
<dbReference type="RefSeq" id="WP_141636588.1">
    <property type="nucleotide sequence ID" value="NZ_VIGB01000003.1"/>
</dbReference>
<feature type="domain" description="Mycothiol-dependent maleylpyruvate isomerase metal-binding" evidence="2">
    <location>
        <begin position="7"/>
        <end position="149"/>
    </location>
</feature>
<dbReference type="PANTHER" id="PTHR40758">
    <property type="entry name" value="CONSERVED PROTEIN"/>
    <property type="match status" value="1"/>
</dbReference>
<dbReference type="SUPFAM" id="SSF109854">
    <property type="entry name" value="DinB/YfiT-like putative metalloenzymes"/>
    <property type="match status" value="1"/>
</dbReference>
<reference evidence="3 4" key="1">
    <citation type="submission" date="2019-06" db="EMBL/GenBank/DDBJ databases">
        <title>Description of Kitasatospora acidophila sp. nov. isolated from pine grove soil, and reclassification of Streptomyces novaecaesareae to Kitasatospora novaeceasareae comb. nov.</title>
        <authorList>
            <person name="Kim M.J."/>
        </authorList>
    </citation>
    <scope>NUCLEOTIDE SEQUENCE [LARGE SCALE GENOMIC DNA]</scope>
    <source>
        <strain evidence="3 4">MMS16-CNU292</strain>
    </source>
</reference>
<dbReference type="GO" id="GO:0016853">
    <property type="term" value="F:isomerase activity"/>
    <property type="evidence" value="ECO:0007669"/>
    <property type="project" value="UniProtKB-KW"/>
</dbReference>
<dbReference type="EMBL" id="VIGB01000003">
    <property type="protein sequence ID" value="TQF06141.1"/>
    <property type="molecule type" value="Genomic_DNA"/>
</dbReference>
<sequence length="266" mass="28987">MDQISHFRRESAAFEQAIRRSAEAEAAPLVPSCPDWSAADLVLHLGAVHRLVSQVITERSAVPPQPDQRAAHIPADAVGWPSPDPAEQPFRGPVAPGLADWFAAGAAELAEVFATTPLDTEVWTYGNDRTVAFWLRVQCIELSLHRWDAERALGEPGGPIAADIATDAITQNFEVMAPARRMMKQAPPGAGERYRFRRTDGPESWSVEFTGNEVRLARPAGEAEAELAGTASDLLLHLWGRSPAEELAVSGDKALLERYFTLVPHV</sequence>
<dbReference type="InterPro" id="IPR010872">
    <property type="entry name" value="MDMPI_C-term_domain"/>
</dbReference>
<protein>
    <submittedName>
        <fullName evidence="3">Maleylpyruvate isomerase family mycothiol-dependent enzyme</fullName>
    </submittedName>
</protein>
<name>A0A540WAR8_9ACTN</name>
<accession>A0A540WAR8</accession>
<keyword evidence="3" id="KW-0670">Pyruvate</keyword>
<comment type="caution">
    <text evidence="3">The sequence shown here is derived from an EMBL/GenBank/DDBJ whole genome shotgun (WGS) entry which is preliminary data.</text>
</comment>
<dbReference type="GO" id="GO:0046872">
    <property type="term" value="F:metal ion binding"/>
    <property type="evidence" value="ECO:0007669"/>
    <property type="project" value="InterPro"/>
</dbReference>
<evidence type="ECO:0000313" key="4">
    <source>
        <dbReference type="Proteomes" id="UP000319103"/>
    </source>
</evidence>
<feature type="domain" description="MDMPI C-terminal" evidence="1">
    <location>
        <begin position="163"/>
        <end position="258"/>
    </location>
</feature>
<dbReference type="GO" id="GO:0005886">
    <property type="term" value="C:plasma membrane"/>
    <property type="evidence" value="ECO:0007669"/>
    <property type="project" value="TreeGrafter"/>
</dbReference>
<dbReference type="Pfam" id="PF11716">
    <property type="entry name" value="MDMPI_N"/>
    <property type="match status" value="1"/>
</dbReference>
<organism evidence="3 4">
    <name type="scientific">Kitasatospora acidiphila</name>
    <dbReference type="NCBI Taxonomy" id="2567942"/>
    <lineage>
        <taxon>Bacteria</taxon>
        <taxon>Bacillati</taxon>
        <taxon>Actinomycetota</taxon>
        <taxon>Actinomycetes</taxon>
        <taxon>Kitasatosporales</taxon>
        <taxon>Streptomycetaceae</taxon>
        <taxon>Kitasatospora</taxon>
    </lineage>
</organism>
<dbReference type="InterPro" id="IPR017517">
    <property type="entry name" value="Maleyloyr_isom"/>
</dbReference>
<evidence type="ECO:0000259" key="2">
    <source>
        <dbReference type="Pfam" id="PF11716"/>
    </source>
</evidence>
<keyword evidence="4" id="KW-1185">Reference proteome</keyword>
<dbReference type="Proteomes" id="UP000319103">
    <property type="component" value="Unassembled WGS sequence"/>
</dbReference>
<evidence type="ECO:0000259" key="1">
    <source>
        <dbReference type="Pfam" id="PF07398"/>
    </source>
</evidence>
<dbReference type="Pfam" id="PF07398">
    <property type="entry name" value="MDMPI_C"/>
    <property type="match status" value="1"/>
</dbReference>
<dbReference type="NCBIfam" id="TIGR03083">
    <property type="entry name" value="maleylpyruvate isomerase family mycothiol-dependent enzyme"/>
    <property type="match status" value="1"/>
</dbReference>
<dbReference type="OrthoDB" id="3671213at2"/>
<dbReference type="InterPro" id="IPR034660">
    <property type="entry name" value="DinB/YfiT-like"/>
</dbReference>
<gene>
    <name evidence="3" type="ORF">E6W39_32880</name>
</gene>